<dbReference type="Gene3D" id="3.30.160.60">
    <property type="entry name" value="Classic Zinc Finger"/>
    <property type="match status" value="2"/>
</dbReference>
<dbReference type="GO" id="GO:0000978">
    <property type="term" value="F:RNA polymerase II cis-regulatory region sequence-specific DNA binding"/>
    <property type="evidence" value="ECO:0007669"/>
    <property type="project" value="InterPro"/>
</dbReference>
<evidence type="ECO:0000313" key="12">
    <source>
        <dbReference type="EMBL" id="KAK8100863.1"/>
    </source>
</evidence>
<dbReference type="InterPro" id="IPR013087">
    <property type="entry name" value="Znf_C2H2_type"/>
</dbReference>
<evidence type="ECO:0000256" key="3">
    <source>
        <dbReference type="ARBA" id="ARBA00022737"/>
    </source>
</evidence>
<dbReference type="InterPro" id="IPR036236">
    <property type="entry name" value="Znf_C2H2_sf"/>
</dbReference>
<evidence type="ECO:0000313" key="13">
    <source>
        <dbReference type="Proteomes" id="UP001392437"/>
    </source>
</evidence>
<sequence length="621" mass="67352">LFDMAATFRPVNIEVKREDSTMAPSPTTPTPTKATFSQRPLPTSPFPQAVQIPESIDEKTVPHRENSQHSRKSRGDSEDVGMDDSDGEGHGDDGAGSDDDSVNADGTKSNKKKKSQRFYCTDYPPCNLSFTRSEHLARHIRKHTGERPFQCHCSRRFSRLDNLRQHAQTVHVNEDIPIDSLAATGTRFQRQIRTDRVRQPGRARASTAGSMAGGPNRGHSKSLSTSSIGSIGSNLGSRDDARRRPPPLVMADPRSRLSLESYHSAGGDSQYSYRAVSPSDFSTPTSATFSTGQSSPRWSGIASPTSSHSRSQSMYTGSRTPGRRLSVPSGGNPFQSPHGASIGRPLFGHSPISATNQSAFSPVASTLGSPTSSIFSRRDSVSNAADEAWRRRTWHPDSSNFSTANTSSRLSQVITPSQFQSPVAGPVSVANPAPQSSIRLPGIESFDPIPHRPSSPLRRNPSPMMIDSESSHPPALLPAAEINQAVEAEADRVRMNPPTVRFNDAVIIEHGHPGPSGSNRAFHQHTMSAPSFTRSREGKRHGWYNGPVIHNEGPPEKIARVERVGRMVHPNISHFTGFPARQPTISQQPAPANNSTDKDNMLRLQALVAVATSETNATAAY</sequence>
<evidence type="ECO:0000256" key="2">
    <source>
        <dbReference type="ARBA" id="ARBA00022723"/>
    </source>
</evidence>
<feature type="region of interest" description="Disordered" evidence="10">
    <location>
        <begin position="187"/>
        <end position="350"/>
    </location>
</feature>
<keyword evidence="3" id="KW-0677">Repeat</keyword>
<evidence type="ECO:0000256" key="8">
    <source>
        <dbReference type="ARBA" id="ARBA00023242"/>
    </source>
</evidence>
<evidence type="ECO:0000256" key="9">
    <source>
        <dbReference type="PROSITE-ProRule" id="PRU00042"/>
    </source>
</evidence>
<gene>
    <name evidence="12" type="ORF">PG999_011237</name>
</gene>
<evidence type="ECO:0000256" key="4">
    <source>
        <dbReference type="ARBA" id="ARBA00022771"/>
    </source>
</evidence>
<feature type="region of interest" description="Disordered" evidence="10">
    <location>
        <begin position="420"/>
        <end position="474"/>
    </location>
</feature>
<dbReference type="AlphaFoldDB" id="A0AAW0QCD5"/>
<dbReference type="Proteomes" id="UP001392437">
    <property type="component" value="Unassembled WGS sequence"/>
</dbReference>
<dbReference type="PANTHER" id="PTHR40626:SF11">
    <property type="entry name" value="ZINC FINGER PROTEIN YPR022C"/>
    <property type="match status" value="1"/>
</dbReference>
<evidence type="ECO:0000256" key="1">
    <source>
        <dbReference type="ARBA" id="ARBA00004123"/>
    </source>
</evidence>
<keyword evidence="8" id="KW-0539">Nucleus</keyword>
<feature type="compositionally biased region" description="Basic and acidic residues" evidence="10">
    <location>
        <begin position="56"/>
        <end position="77"/>
    </location>
</feature>
<dbReference type="GO" id="GO:0051701">
    <property type="term" value="P:biological process involved in interaction with host"/>
    <property type="evidence" value="ECO:0007669"/>
    <property type="project" value="UniProtKB-ARBA"/>
</dbReference>
<evidence type="ECO:0000256" key="7">
    <source>
        <dbReference type="ARBA" id="ARBA00023163"/>
    </source>
</evidence>
<dbReference type="GO" id="GO:0000981">
    <property type="term" value="F:DNA-binding transcription factor activity, RNA polymerase II-specific"/>
    <property type="evidence" value="ECO:0007669"/>
    <property type="project" value="InterPro"/>
</dbReference>
<keyword evidence="6" id="KW-0805">Transcription regulation</keyword>
<comment type="subcellular location">
    <subcellularLocation>
        <location evidence="1">Nucleus</location>
    </subcellularLocation>
</comment>
<keyword evidence="13" id="KW-1185">Reference proteome</keyword>
<reference evidence="12 13" key="1">
    <citation type="submission" date="2023-01" db="EMBL/GenBank/DDBJ databases">
        <title>Analysis of 21 Apiospora genomes using comparative genomics revels a genus with tremendous synthesis potential of carbohydrate active enzymes and secondary metabolites.</title>
        <authorList>
            <person name="Sorensen T."/>
        </authorList>
    </citation>
    <scope>NUCLEOTIDE SEQUENCE [LARGE SCALE GENOMIC DNA]</scope>
    <source>
        <strain evidence="12 13">CBS 117206</strain>
    </source>
</reference>
<feature type="region of interest" description="Disordered" evidence="10">
    <location>
        <begin position="575"/>
        <end position="596"/>
    </location>
</feature>
<dbReference type="Pfam" id="PF00096">
    <property type="entry name" value="zf-C2H2"/>
    <property type="match status" value="1"/>
</dbReference>
<comment type="caution">
    <text evidence="12">The sequence shown here is derived from an EMBL/GenBank/DDBJ whole genome shotgun (WGS) entry which is preliminary data.</text>
</comment>
<dbReference type="GO" id="GO:0000785">
    <property type="term" value="C:chromatin"/>
    <property type="evidence" value="ECO:0007669"/>
    <property type="project" value="TreeGrafter"/>
</dbReference>
<dbReference type="GO" id="GO:0005634">
    <property type="term" value="C:nucleus"/>
    <property type="evidence" value="ECO:0007669"/>
    <property type="project" value="UniProtKB-SubCell"/>
</dbReference>
<dbReference type="EMBL" id="JAQQWP010000009">
    <property type="protein sequence ID" value="KAK8100863.1"/>
    <property type="molecule type" value="Genomic_DNA"/>
</dbReference>
<dbReference type="FunFam" id="3.30.160.60:FF:000758">
    <property type="entry name" value="C2H2 transcription factor, putative"/>
    <property type="match status" value="1"/>
</dbReference>
<feature type="region of interest" description="Disordered" evidence="10">
    <location>
        <begin position="1"/>
        <end position="116"/>
    </location>
</feature>
<keyword evidence="4 9" id="KW-0863">Zinc-finger</keyword>
<keyword evidence="2" id="KW-0479">Metal-binding</keyword>
<protein>
    <recommendedName>
        <fullName evidence="11">C2H2-type domain-containing protein</fullName>
    </recommendedName>
</protein>
<feature type="compositionally biased region" description="Polar residues" evidence="10">
    <location>
        <begin position="583"/>
        <end position="595"/>
    </location>
</feature>
<evidence type="ECO:0000256" key="5">
    <source>
        <dbReference type="ARBA" id="ARBA00022833"/>
    </source>
</evidence>
<evidence type="ECO:0000259" key="11">
    <source>
        <dbReference type="PROSITE" id="PS50157"/>
    </source>
</evidence>
<feature type="compositionally biased region" description="Low complexity" evidence="10">
    <location>
        <begin position="452"/>
        <end position="463"/>
    </location>
</feature>
<organism evidence="12 13">
    <name type="scientific">Apiospora kogelbergensis</name>
    <dbReference type="NCBI Taxonomy" id="1337665"/>
    <lineage>
        <taxon>Eukaryota</taxon>
        <taxon>Fungi</taxon>
        <taxon>Dikarya</taxon>
        <taxon>Ascomycota</taxon>
        <taxon>Pezizomycotina</taxon>
        <taxon>Sordariomycetes</taxon>
        <taxon>Xylariomycetidae</taxon>
        <taxon>Amphisphaeriales</taxon>
        <taxon>Apiosporaceae</taxon>
        <taxon>Apiospora</taxon>
    </lineage>
</organism>
<dbReference type="PANTHER" id="PTHR40626">
    <property type="entry name" value="MIP31509P"/>
    <property type="match status" value="1"/>
</dbReference>
<proteinExistence type="predicted"/>
<evidence type="ECO:0000256" key="10">
    <source>
        <dbReference type="SAM" id="MobiDB-lite"/>
    </source>
</evidence>
<feature type="domain" description="C2H2-type" evidence="11">
    <location>
        <begin position="118"/>
        <end position="148"/>
    </location>
</feature>
<keyword evidence="5" id="KW-0862">Zinc</keyword>
<dbReference type="FunFam" id="3.30.160.60:FF:000606">
    <property type="entry name" value="C2H2 transcription factor, putative"/>
    <property type="match status" value="1"/>
</dbReference>
<dbReference type="SUPFAM" id="SSF57667">
    <property type="entry name" value="beta-beta-alpha zinc fingers"/>
    <property type="match status" value="1"/>
</dbReference>
<feature type="domain" description="C2H2-type" evidence="11">
    <location>
        <begin position="149"/>
        <end position="176"/>
    </location>
</feature>
<dbReference type="InterPro" id="IPR051059">
    <property type="entry name" value="VerF-like"/>
</dbReference>
<dbReference type="GO" id="GO:0008270">
    <property type="term" value="F:zinc ion binding"/>
    <property type="evidence" value="ECO:0007669"/>
    <property type="project" value="UniProtKB-KW"/>
</dbReference>
<evidence type="ECO:0000256" key="6">
    <source>
        <dbReference type="ARBA" id="ARBA00023015"/>
    </source>
</evidence>
<name>A0AAW0QCD5_9PEZI</name>
<dbReference type="PROSITE" id="PS50157">
    <property type="entry name" value="ZINC_FINGER_C2H2_2"/>
    <property type="match status" value="2"/>
</dbReference>
<feature type="compositionally biased region" description="Low complexity" evidence="10">
    <location>
        <begin position="21"/>
        <end position="35"/>
    </location>
</feature>
<feature type="compositionally biased region" description="Polar residues" evidence="10">
    <location>
        <begin position="279"/>
        <end position="319"/>
    </location>
</feature>
<feature type="compositionally biased region" description="Low complexity" evidence="10">
    <location>
        <begin position="221"/>
        <end position="236"/>
    </location>
</feature>
<keyword evidence="7" id="KW-0804">Transcription</keyword>
<feature type="non-terminal residue" evidence="12">
    <location>
        <position position="1"/>
    </location>
</feature>
<accession>A0AAW0QCD5</accession>